<dbReference type="Proteomes" id="UP000076738">
    <property type="component" value="Unassembled WGS sequence"/>
</dbReference>
<gene>
    <name evidence="2" type="ORF">CALVIDRAFT_16218</name>
</gene>
<evidence type="ECO:0000313" key="3">
    <source>
        <dbReference type="Proteomes" id="UP000076738"/>
    </source>
</evidence>
<keyword evidence="1" id="KW-1133">Transmembrane helix</keyword>
<sequence length="201" mass="23033">MKSPRTRINRTHARTRTYVAHHPRTEIAQHASADPRINNARNISPTLDRTHLHPSLVFSSNFFYSLGENFSIHFLLVPVLYTAFHLVYPIPPTWPNYVCLLITRTPRHVYAIPIAVLLLLLSHHVTESSRAPSCLLPKTKISTSRGCVLIAPRSIFMTCRCPLASSCSPFIFICLARYHRIILSRHVDVILWRKCSSRMLK</sequence>
<organism evidence="2 3">
    <name type="scientific">Calocera viscosa (strain TUFC12733)</name>
    <dbReference type="NCBI Taxonomy" id="1330018"/>
    <lineage>
        <taxon>Eukaryota</taxon>
        <taxon>Fungi</taxon>
        <taxon>Dikarya</taxon>
        <taxon>Basidiomycota</taxon>
        <taxon>Agaricomycotina</taxon>
        <taxon>Dacrymycetes</taxon>
        <taxon>Dacrymycetales</taxon>
        <taxon>Dacrymycetaceae</taxon>
        <taxon>Calocera</taxon>
    </lineage>
</organism>
<reference evidence="2 3" key="1">
    <citation type="journal article" date="2016" name="Mol. Biol. Evol.">
        <title>Comparative Genomics of Early-Diverging Mushroom-Forming Fungi Provides Insights into the Origins of Lignocellulose Decay Capabilities.</title>
        <authorList>
            <person name="Nagy L.G."/>
            <person name="Riley R."/>
            <person name="Tritt A."/>
            <person name="Adam C."/>
            <person name="Daum C."/>
            <person name="Floudas D."/>
            <person name="Sun H."/>
            <person name="Yadav J.S."/>
            <person name="Pangilinan J."/>
            <person name="Larsson K.H."/>
            <person name="Matsuura K."/>
            <person name="Barry K."/>
            <person name="Labutti K."/>
            <person name="Kuo R."/>
            <person name="Ohm R.A."/>
            <person name="Bhattacharya S.S."/>
            <person name="Shirouzu T."/>
            <person name="Yoshinaga Y."/>
            <person name="Martin F.M."/>
            <person name="Grigoriev I.V."/>
            <person name="Hibbett D.S."/>
        </authorList>
    </citation>
    <scope>NUCLEOTIDE SEQUENCE [LARGE SCALE GENOMIC DNA]</scope>
    <source>
        <strain evidence="2 3">TUFC12733</strain>
    </source>
</reference>
<evidence type="ECO:0000313" key="2">
    <source>
        <dbReference type="EMBL" id="KZP01705.1"/>
    </source>
</evidence>
<dbReference type="EMBL" id="KV417266">
    <property type="protein sequence ID" value="KZP01705.1"/>
    <property type="molecule type" value="Genomic_DNA"/>
</dbReference>
<evidence type="ECO:0000256" key="1">
    <source>
        <dbReference type="SAM" id="Phobius"/>
    </source>
</evidence>
<feature type="transmembrane region" description="Helical" evidence="1">
    <location>
        <begin position="108"/>
        <end position="126"/>
    </location>
</feature>
<protein>
    <submittedName>
        <fullName evidence="2">Uncharacterized protein</fullName>
    </submittedName>
</protein>
<accession>A0A167S9I0</accession>
<keyword evidence="1" id="KW-0472">Membrane</keyword>
<proteinExistence type="predicted"/>
<name>A0A167S9I0_CALVF</name>
<keyword evidence="3" id="KW-1185">Reference proteome</keyword>
<feature type="transmembrane region" description="Helical" evidence="1">
    <location>
        <begin position="70"/>
        <end position="88"/>
    </location>
</feature>
<dbReference type="AlphaFoldDB" id="A0A167S9I0"/>
<keyword evidence="1" id="KW-0812">Transmembrane</keyword>